<proteinExistence type="predicted"/>
<organism evidence="1 2">
    <name type="scientific">Nonomuraea harbinensis</name>
    <dbReference type="NCBI Taxonomy" id="1286938"/>
    <lineage>
        <taxon>Bacteria</taxon>
        <taxon>Bacillati</taxon>
        <taxon>Actinomycetota</taxon>
        <taxon>Actinomycetes</taxon>
        <taxon>Streptosporangiales</taxon>
        <taxon>Streptosporangiaceae</taxon>
        <taxon>Nonomuraea</taxon>
    </lineage>
</organism>
<evidence type="ECO:0000313" key="2">
    <source>
        <dbReference type="Proteomes" id="UP001596096"/>
    </source>
</evidence>
<evidence type="ECO:0000313" key="1">
    <source>
        <dbReference type="EMBL" id="MFC5822044.1"/>
    </source>
</evidence>
<dbReference type="RefSeq" id="WP_219551669.1">
    <property type="nucleotide sequence ID" value="NZ_JAHKRN010000078.1"/>
</dbReference>
<name>A0ABW1CAC3_9ACTN</name>
<protein>
    <submittedName>
        <fullName evidence="1">Uncharacterized protein</fullName>
    </submittedName>
</protein>
<accession>A0ABW1CAC3</accession>
<comment type="caution">
    <text evidence="1">The sequence shown here is derived from an EMBL/GenBank/DDBJ whole genome shotgun (WGS) entry which is preliminary data.</text>
</comment>
<gene>
    <name evidence="1" type="ORF">ACFPUY_43780</name>
</gene>
<dbReference type="EMBL" id="JBHSNW010000046">
    <property type="protein sequence ID" value="MFC5822044.1"/>
    <property type="molecule type" value="Genomic_DNA"/>
</dbReference>
<keyword evidence="2" id="KW-1185">Reference proteome</keyword>
<dbReference type="Proteomes" id="UP001596096">
    <property type="component" value="Unassembled WGS sequence"/>
</dbReference>
<sequence length="67" mass="7797">MNSPLSQQLIHVNGQMRVVPPKSEASQRTILLDAEAIRLLRRHRRRQHLKGRDTASWVFTREDGQPI</sequence>
<reference evidence="2" key="1">
    <citation type="journal article" date="2019" name="Int. J. Syst. Evol. Microbiol.">
        <title>The Global Catalogue of Microorganisms (GCM) 10K type strain sequencing project: providing services to taxonomists for standard genome sequencing and annotation.</title>
        <authorList>
            <consortium name="The Broad Institute Genomics Platform"/>
            <consortium name="The Broad Institute Genome Sequencing Center for Infectious Disease"/>
            <person name="Wu L."/>
            <person name="Ma J."/>
        </authorList>
    </citation>
    <scope>NUCLEOTIDE SEQUENCE [LARGE SCALE GENOMIC DNA]</scope>
    <source>
        <strain evidence="2">CGMCC 4.7106</strain>
    </source>
</reference>